<comment type="caution">
    <text evidence="12">The sequence shown here is derived from an EMBL/GenBank/DDBJ whole genome shotgun (WGS) entry which is preliminary data.</text>
</comment>
<keyword evidence="13" id="KW-1185">Reference proteome</keyword>
<dbReference type="AlphaFoldDB" id="A0A5C5G125"/>
<evidence type="ECO:0000256" key="3">
    <source>
        <dbReference type="ARBA" id="ARBA00022692"/>
    </source>
</evidence>
<feature type="transmembrane region" description="Helical" evidence="10">
    <location>
        <begin position="42"/>
        <end position="62"/>
    </location>
</feature>
<keyword evidence="5 10" id="KW-0472">Membrane</keyword>
<protein>
    <recommendedName>
        <fullName evidence="10">Palmitoyltransferase</fullName>
        <ecNumber evidence="10">2.3.1.225</ecNumber>
    </recommendedName>
</protein>
<evidence type="ECO:0000313" key="13">
    <source>
        <dbReference type="Proteomes" id="UP000311382"/>
    </source>
</evidence>
<dbReference type="PANTHER" id="PTHR12246">
    <property type="entry name" value="PALMITOYLTRANSFERASE ZDHHC16"/>
    <property type="match status" value="1"/>
</dbReference>
<feature type="transmembrane region" description="Helical" evidence="10">
    <location>
        <begin position="145"/>
        <end position="168"/>
    </location>
</feature>
<evidence type="ECO:0000256" key="7">
    <source>
        <dbReference type="ARBA" id="ARBA00023288"/>
    </source>
</evidence>
<evidence type="ECO:0000256" key="2">
    <source>
        <dbReference type="ARBA" id="ARBA00022679"/>
    </source>
</evidence>
<evidence type="ECO:0000256" key="9">
    <source>
        <dbReference type="ARBA" id="ARBA00048048"/>
    </source>
</evidence>
<keyword evidence="8 10" id="KW-0012">Acyltransferase</keyword>
<reference evidence="12 13" key="1">
    <citation type="submission" date="2019-03" db="EMBL/GenBank/DDBJ databases">
        <title>Rhodosporidium diobovatum UCD-FST 08-225 genome sequencing, assembly, and annotation.</title>
        <authorList>
            <person name="Fakankun I.U."/>
            <person name="Fristensky B."/>
            <person name="Levin D.B."/>
        </authorList>
    </citation>
    <scope>NUCLEOTIDE SEQUENCE [LARGE SCALE GENOMIC DNA]</scope>
    <source>
        <strain evidence="12 13">UCD-FST 08-225</strain>
    </source>
</reference>
<proteinExistence type="inferred from homology"/>
<feature type="transmembrane region" description="Helical" evidence="10">
    <location>
        <begin position="180"/>
        <end position="205"/>
    </location>
</feature>
<dbReference type="Proteomes" id="UP000311382">
    <property type="component" value="Unassembled WGS sequence"/>
</dbReference>
<evidence type="ECO:0000256" key="6">
    <source>
        <dbReference type="ARBA" id="ARBA00023139"/>
    </source>
</evidence>
<keyword evidence="6" id="KW-0564">Palmitate</keyword>
<accession>A0A5C5G125</accession>
<keyword evidence="4 10" id="KW-1133">Transmembrane helix</keyword>
<evidence type="ECO:0000256" key="10">
    <source>
        <dbReference type="RuleBase" id="RU079119"/>
    </source>
</evidence>
<organism evidence="12 13">
    <name type="scientific">Rhodotorula diobovata</name>
    <dbReference type="NCBI Taxonomy" id="5288"/>
    <lineage>
        <taxon>Eukaryota</taxon>
        <taxon>Fungi</taxon>
        <taxon>Dikarya</taxon>
        <taxon>Basidiomycota</taxon>
        <taxon>Pucciniomycotina</taxon>
        <taxon>Microbotryomycetes</taxon>
        <taxon>Sporidiobolales</taxon>
        <taxon>Sporidiobolaceae</taxon>
        <taxon>Rhodotorula</taxon>
    </lineage>
</organism>
<evidence type="ECO:0000256" key="4">
    <source>
        <dbReference type="ARBA" id="ARBA00022989"/>
    </source>
</evidence>
<dbReference type="EMBL" id="SOZI01000020">
    <property type="protein sequence ID" value="TNY22777.1"/>
    <property type="molecule type" value="Genomic_DNA"/>
</dbReference>
<dbReference type="GO" id="GO:0016020">
    <property type="term" value="C:membrane"/>
    <property type="evidence" value="ECO:0007669"/>
    <property type="project" value="UniProtKB-SubCell"/>
</dbReference>
<dbReference type="STRING" id="5288.A0A5C5G125"/>
<gene>
    <name evidence="12" type="ORF">DMC30DRAFT_391309</name>
</gene>
<name>A0A5C5G125_9BASI</name>
<evidence type="ECO:0000256" key="5">
    <source>
        <dbReference type="ARBA" id="ARBA00023136"/>
    </source>
</evidence>
<dbReference type="Pfam" id="PF01529">
    <property type="entry name" value="DHHC"/>
    <property type="match status" value="1"/>
</dbReference>
<comment type="catalytic activity">
    <reaction evidence="9 10">
        <text>L-cysteinyl-[protein] + hexadecanoyl-CoA = S-hexadecanoyl-L-cysteinyl-[protein] + CoA</text>
        <dbReference type="Rhea" id="RHEA:36683"/>
        <dbReference type="Rhea" id="RHEA-COMP:10131"/>
        <dbReference type="Rhea" id="RHEA-COMP:11032"/>
        <dbReference type="ChEBI" id="CHEBI:29950"/>
        <dbReference type="ChEBI" id="CHEBI:57287"/>
        <dbReference type="ChEBI" id="CHEBI:57379"/>
        <dbReference type="ChEBI" id="CHEBI:74151"/>
        <dbReference type="EC" id="2.3.1.225"/>
    </reaction>
</comment>
<dbReference type="PROSITE" id="PS50216">
    <property type="entry name" value="DHHC"/>
    <property type="match status" value="1"/>
</dbReference>
<comment type="domain">
    <text evidence="10">The DHHC domain is required for palmitoyltransferase activity.</text>
</comment>
<sequence>MGKLLGRLWVGATTSLIAFIGFSSQLFVVVPSFRHDVRDQAFLRLVVPFNALLALVFVNYALTVGTDPGRVPKGWEPDWQQLEKGEVEVKKQTGGPRYCRTCRDYKPPRAHHCRQCKRCVLKMDHHCPWVNNCVGHANYGHFLRFLIAVDVACAYHLWMVSTCAFHSLALSTTPSTSQVVVLVLNYVACVPVLIAVGVFSLYHLWSVAVNTTTIEGWEKDRAASLMRRGKIREVRYPYHLGYLANVRAVLGHNPLLWCWPQRAVGDGLSYPVAVGTGESLSSRALCAQTLRETVEVVVVVGVASECVNRGG</sequence>
<keyword evidence="7" id="KW-0449">Lipoprotein</keyword>
<comment type="subcellular location">
    <subcellularLocation>
        <location evidence="1">Membrane</location>
        <topology evidence="1">Multi-pass membrane protein</topology>
    </subcellularLocation>
</comment>
<feature type="transmembrane region" description="Helical" evidence="10">
    <location>
        <begin position="6"/>
        <end position="30"/>
    </location>
</feature>
<evidence type="ECO:0000313" key="12">
    <source>
        <dbReference type="EMBL" id="TNY22777.1"/>
    </source>
</evidence>
<comment type="similarity">
    <text evidence="10">Belongs to the DHHC palmitoyltransferase family.</text>
</comment>
<dbReference type="GO" id="GO:0019706">
    <property type="term" value="F:protein-cysteine S-palmitoyltransferase activity"/>
    <property type="evidence" value="ECO:0007669"/>
    <property type="project" value="UniProtKB-EC"/>
</dbReference>
<dbReference type="EC" id="2.3.1.225" evidence="10"/>
<keyword evidence="3 10" id="KW-0812">Transmembrane</keyword>
<feature type="domain" description="Palmitoyltransferase DHHC" evidence="11">
    <location>
        <begin position="94"/>
        <end position="219"/>
    </location>
</feature>
<dbReference type="InterPro" id="IPR039859">
    <property type="entry name" value="PFA4/ZDH16/20/ERF2-like"/>
</dbReference>
<evidence type="ECO:0000256" key="1">
    <source>
        <dbReference type="ARBA" id="ARBA00004141"/>
    </source>
</evidence>
<keyword evidence="2 10" id="KW-0808">Transferase</keyword>
<evidence type="ECO:0000256" key="8">
    <source>
        <dbReference type="ARBA" id="ARBA00023315"/>
    </source>
</evidence>
<dbReference type="InterPro" id="IPR001594">
    <property type="entry name" value="Palmitoyltrfase_DHHC"/>
</dbReference>
<evidence type="ECO:0000259" key="11">
    <source>
        <dbReference type="Pfam" id="PF01529"/>
    </source>
</evidence>
<dbReference type="OrthoDB" id="331948at2759"/>